<dbReference type="InterPro" id="IPR009061">
    <property type="entry name" value="DNA-bd_dom_put_sf"/>
</dbReference>
<dbReference type="Gene3D" id="1.10.10.10">
    <property type="entry name" value="Winged helix-like DNA-binding domain superfamily/Winged helix DNA-binding domain"/>
    <property type="match status" value="1"/>
</dbReference>
<dbReference type="PANTHER" id="PTHR42998">
    <property type="entry name" value="TYPE I RESTRICTION ENZYME HINDVIIP M PROTEIN-RELATED"/>
    <property type="match status" value="1"/>
</dbReference>
<accession>A0A3N0DS88</accession>
<gene>
    <name evidence="2" type="ORF">EFL95_05130</name>
</gene>
<dbReference type="GO" id="GO:0003677">
    <property type="term" value="F:DNA binding"/>
    <property type="evidence" value="ECO:0007669"/>
    <property type="project" value="InterPro"/>
</dbReference>
<sequence length="688" mass="73557">MSLDSSQGLLSPSDIADMVGVSRGAVSNWRKRHQDFPVAVSGSENKPLFDRAEVVLWLQERGHAIAEESGGERIWSVLNSIRHLAPPYDLGDLVLLLATLRAAYPAGFEQVATAGLDNLSDRLERAVATLQNVEGLRGVEIPPTSVPMNDPNVARLVRAIAELEERKLPVAVDFVLERLARWQIKGGADTGFVGSRTSKLLSSLGLMIPAGTVYDPACGIANVLTSIGTINGGLRLVGSEINREALGVASQRAYLRNLNIDLVLGDVLATDPTPGLLADIVLAEPPFGMSWDPTAKVADPRFAFGVPPKVAADLAWVQHAIAHLTPEGRGFILTAPGALFRSGVERHVRMNLLSAGCIEAVVGLPSKMLPHTSVGPALWVVRPPRAARDVLLIDASEVRDVEDEVAGWLNSEGAVAIEVPHAVVPVRELLAADAVLAPVNWIAAAAPDSAAIAASFTDASGKMAQAINWISNSSLAFEQLANLPKPRMATVQELIGNGVVELRPGRPDKSREVGELAAKRIARASDVKSRRLPSIDDLPAFDHRDLTEEGDVLVTSMNEIRALVDETGGHLPSTGVDRLRILDRAVLGPHYLASVITGSWNARLQSGTTIQRAKVRDLEIPLIPVEDQAKVALARVAVGLIQEHAAALNAHATEVNDAILNALRYNVPLDTSDFVGAFSVRSRQLEDK</sequence>
<feature type="domain" description="DNA methylase adenine-specific" evidence="1">
    <location>
        <begin position="198"/>
        <end position="404"/>
    </location>
</feature>
<dbReference type="InterPro" id="IPR003356">
    <property type="entry name" value="DNA_methylase_A-5"/>
</dbReference>
<organism evidence="2 3">
    <name type="scientific">Nocardioides marmorisolisilvae</name>
    <dbReference type="NCBI Taxonomy" id="1542737"/>
    <lineage>
        <taxon>Bacteria</taxon>
        <taxon>Bacillati</taxon>
        <taxon>Actinomycetota</taxon>
        <taxon>Actinomycetes</taxon>
        <taxon>Propionibacteriales</taxon>
        <taxon>Nocardioidaceae</taxon>
        <taxon>Nocardioides</taxon>
    </lineage>
</organism>
<dbReference type="PANTHER" id="PTHR42998:SF1">
    <property type="entry name" value="TYPE I RESTRICTION ENZYME HINDI METHYLASE SUBUNIT"/>
    <property type="match status" value="1"/>
</dbReference>
<protein>
    <recommendedName>
        <fullName evidence="1">DNA methylase adenine-specific domain-containing protein</fullName>
    </recommendedName>
</protein>
<dbReference type="AlphaFoldDB" id="A0A3N0DS88"/>
<proteinExistence type="predicted"/>
<dbReference type="InterPro" id="IPR036388">
    <property type="entry name" value="WH-like_DNA-bd_sf"/>
</dbReference>
<dbReference type="SUPFAM" id="SSF53335">
    <property type="entry name" value="S-adenosyl-L-methionine-dependent methyltransferases"/>
    <property type="match status" value="1"/>
</dbReference>
<comment type="caution">
    <text evidence="2">The sequence shown here is derived from an EMBL/GenBank/DDBJ whole genome shotgun (WGS) entry which is preliminary data.</text>
</comment>
<reference evidence="2 3" key="1">
    <citation type="submission" date="2018-11" db="EMBL/GenBank/DDBJ databases">
        <authorList>
            <person name="Li F."/>
        </authorList>
    </citation>
    <scope>NUCLEOTIDE SEQUENCE [LARGE SCALE GENOMIC DNA]</scope>
    <source>
        <strain evidence="2 3">KIS18-7</strain>
    </source>
</reference>
<dbReference type="OrthoDB" id="9784823at2"/>
<dbReference type="GO" id="GO:0008170">
    <property type="term" value="F:N-methyltransferase activity"/>
    <property type="evidence" value="ECO:0007669"/>
    <property type="project" value="InterPro"/>
</dbReference>
<dbReference type="InterPro" id="IPR052916">
    <property type="entry name" value="Type-I_RE_MTase_Subunit"/>
</dbReference>
<dbReference type="EMBL" id="RJSG01000002">
    <property type="protein sequence ID" value="RNL78480.1"/>
    <property type="molecule type" value="Genomic_DNA"/>
</dbReference>
<dbReference type="CDD" id="cd02440">
    <property type="entry name" value="AdoMet_MTases"/>
    <property type="match status" value="1"/>
</dbReference>
<keyword evidence="3" id="KW-1185">Reference proteome</keyword>
<dbReference type="PRINTS" id="PR00507">
    <property type="entry name" value="N12N6MTFRASE"/>
</dbReference>
<dbReference type="SUPFAM" id="SSF46955">
    <property type="entry name" value="Putative DNA-binding domain"/>
    <property type="match status" value="1"/>
</dbReference>
<dbReference type="Proteomes" id="UP000277094">
    <property type="component" value="Unassembled WGS sequence"/>
</dbReference>
<dbReference type="Pfam" id="PF02384">
    <property type="entry name" value="N6_Mtase"/>
    <property type="match status" value="1"/>
</dbReference>
<name>A0A3N0DS88_9ACTN</name>
<evidence type="ECO:0000313" key="3">
    <source>
        <dbReference type="Proteomes" id="UP000277094"/>
    </source>
</evidence>
<dbReference type="InterPro" id="IPR029063">
    <property type="entry name" value="SAM-dependent_MTases_sf"/>
</dbReference>
<evidence type="ECO:0000313" key="2">
    <source>
        <dbReference type="EMBL" id="RNL78480.1"/>
    </source>
</evidence>
<evidence type="ECO:0000259" key="1">
    <source>
        <dbReference type="Pfam" id="PF02384"/>
    </source>
</evidence>
<dbReference type="Gene3D" id="3.40.50.150">
    <property type="entry name" value="Vaccinia Virus protein VP39"/>
    <property type="match status" value="1"/>
</dbReference>